<dbReference type="Proteomes" id="UP000245995">
    <property type="component" value="Chromosome CITRO92"/>
</dbReference>
<dbReference type="SUPFAM" id="SSF51161">
    <property type="entry name" value="Trimeric LpxA-like enzymes"/>
    <property type="match status" value="1"/>
</dbReference>
<sequence>MTNKFIRIIGKVLCRILIRYNQFESSLLRRLYKRLYGIDVGMYSYGCFDYKKIPPGTIIGRYCSFAPTAIIFGRNHGIQYLSSHPYLYNSSLGIVEQDTITISSRIIEDDVWFGHNSIISPSVKYIGRGAVIAAGSVVTTDIPRYAIVAGVPAKVKKFRFDKGVIDKIEDSQWWLKSKDELKQMMDNNREFVFSPGRINENN</sequence>
<dbReference type="InterPro" id="IPR051159">
    <property type="entry name" value="Hexapeptide_acetyltransf"/>
</dbReference>
<dbReference type="PANTHER" id="PTHR23416:SF78">
    <property type="entry name" value="LIPOPOLYSACCHARIDE BIOSYNTHESIS O-ACETYL TRANSFERASE WBBJ-RELATED"/>
    <property type="match status" value="1"/>
</dbReference>
<evidence type="ECO:0000313" key="2">
    <source>
        <dbReference type="Proteomes" id="UP000245995"/>
    </source>
</evidence>
<dbReference type="RefSeq" id="WP_109740369.1">
    <property type="nucleotide sequence ID" value="NZ_JAWHXP010000035.1"/>
</dbReference>
<protein>
    <submittedName>
        <fullName evidence="1">WfeZ</fullName>
    </submittedName>
</protein>
<dbReference type="PROSITE" id="PS50007">
    <property type="entry name" value="PIPLC_X_DOMAIN"/>
    <property type="match status" value="1"/>
</dbReference>
<reference evidence="1 2" key="1">
    <citation type="submission" date="2016-04" db="EMBL/GenBank/DDBJ databases">
        <authorList>
            <person name="Regsiter A."/>
            <person name="William W."/>
        </authorList>
    </citation>
    <scope>NUCLEOTIDE SEQUENCE [LARGE SCALE GENOMIC DNA]</scope>
    <source>
        <strain evidence="1 2">92</strain>
    </source>
</reference>
<dbReference type="Gene3D" id="2.160.10.10">
    <property type="entry name" value="Hexapeptide repeat proteins"/>
    <property type="match status" value="1"/>
</dbReference>
<dbReference type="AlphaFoldDB" id="A0AAW9MDG0"/>
<name>A0AAW9MDG0_CITAM</name>
<dbReference type="InterPro" id="IPR011004">
    <property type="entry name" value="Trimer_LpxA-like_sf"/>
</dbReference>
<accession>A0AAW9MDG0</accession>
<proteinExistence type="predicted"/>
<gene>
    <name evidence="1" type="primary">wfeZ</name>
    <name evidence="1" type="ORF">CITRO92_4141</name>
</gene>
<evidence type="ECO:0000313" key="1">
    <source>
        <dbReference type="EMBL" id="SBA18975.1"/>
    </source>
</evidence>
<dbReference type="CDD" id="cd03349">
    <property type="entry name" value="LbH_XAT"/>
    <property type="match status" value="1"/>
</dbReference>
<dbReference type="PANTHER" id="PTHR23416">
    <property type="entry name" value="SIALIC ACID SYNTHASE-RELATED"/>
    <property type="match status" value="1"/>
</dbReference>
<organism evidence="1 2">
    <name type="scientific">Citrobacter amalonaticus</name>
    <dbReference type="NCBI Taxonomy" id="35703"/>
    <lineage>
        <taxon>Bacteria</taxon>
        <taxon>Pseudomonadati</taxon>
        <taxon>Pseudomonadota</taxon>
        <taxon>Gammaproteobacteria</taxon>
        <taxon>Enterobacterales</taxon>
        <taxon>Enterobacteriaceae</taxon>
        <taxon>Citrobacter</taxon>
    </lineage>
</organism>
<dbReference type="EMBL" id="LT556085">
    <property type="protein sequence ID" value="SBA18975.1"/>
    <property type="molecule type" value="Genomic_DNA"/>
</dbReference>